<reference evidence="7" key="1">
    <citation type="submission" date="2023-08" db="EMBL/GenBank/DDBJ databases">
        <title>Pelteobagrus vachellii genome.</title>
        <authorList>
            <person name="Liu H."/>
        </authorList>
    </citation>
    <scope>NUCLEOTIDE SEQUENCE</scope>
    <source>
        <strain evidence="7">PRFRI_2022a</strain>
        <tissue evidence="7">Muscle</tissue>
    </source>
</reference>
<feature type="domain" description="Ig-like" evidence="6">
    <location>
        <begin position="156"/>
        <end position="228"/>
    </location>
</feature>
<keyword evidence="3 5" id="KW-0472">Membrane</keyword>
<dbReference type="InterPro" id="IPR015631">
    <property type="entry name" value="CD2/SLAM_rcpt"/>
</dbReference>
<dbReference type="AlphaFoldDB" id="A0AA88T6P2"/>
<feature type="transmembrane region" description="Helical" evidence="5">
    <location>
        <begin position="241"/>
        <end position="263"/>
    </location>
</feature>
<keyword evidence="5" id="KW-1133">Transmembrane helix</keyword>
<dbReference type="SUPFAM" id="SSF48726">
    <property type="entry name" value="Immunoglobulin"/>
    <property type="match status" value="1"/>
</dbReference>
<evidence type="ECO:0000256" key="5">
    <source>
        <dbReference type="SAM" id="Phobius"/>
    </source>
</evidence>
<gene>
    <name evidence="7" type="ORF">Q7C36_002713</name>
</gene>
<dbReference type="PANTHER" id="PTHR12080">
    <property type="entry name" value="SIGNALING LYMPHOCYTIC ACTIVATION MOLECULE"/>
    <property type="match status" value="1"/>
</dbReference>
<dbReference type="Proteomes" id="UP001187315">
    <property type="component" value="Unassembled WGS sequence"/>
</dbReference>
<keyword evidence="4" id="KW-0325">Glycoprotein</keyword>
<evidence type="ECO:0000313" key="7">
    <source>
        <dbReference type="EMBL" id="KAK2866657.1"/>
    </source>
</evidence>
<comment type="caution">
    <text evidence="7">The sequence shown here is derived from an EMBL/GenBank/DDBJ whole genome shotgun (WGS) entry which is preliminary data.</text>
</comment>
<evidence type="ECO:0000259" key="6">
    <source>
        <dbReference type="PROSITE" id="PS50835"/>
    </source>
</evidence>
<proteinExistence type="predicted"/>
<evidence type="ECO:0000256" key="3">
    <source>
        <dbReference type="ARBA" id="ARBA00023136"/>
    </source>
</evidence>
<dbReference type="PANTHER" id="PTHR12080:SF48">
    <property type="entry name" value="IMMUNOGLOBULIN SUBTYPE DOMAIN-CONTAINING PROTEIN"/>
    <property type="match status" value="1"/>
</dbReference>
<keyword evidence="2" id="KW-0732">Signal</keyword>
<evidence type="ECO:0000256" key="2">
    <source>
        <dbReference type="ARBA" id="ARBA00022729"/>
    </source>
</evidence>
<evidence type="ECO:0000313" key="8">
    <source>
        <dbReference type="Proteomes" id="UP001187315"/>
    </source>
</evidence>
<keyword evidence="5" id="KW-0812">Transmembrane</keyword>
<sequence length="292" mass="32700">MAPTTGAKDVIAETVADRNRSQSISTERIRHLSLDLFKIKMNTSITVTSLCFLTLFSLMDCSTCDINKLEGETMSFKLTDSSLKDNDRFTIKKDNQVLVPKRNRKQEGPGIVENNFMKFPDVKLSDAGSYTVEVFDGQGKNLNSYTKTVCVYANVPKPRVNVTCQDGKITFICDVEDSKDLSFTWEKNWEDFKTNAKVLTNVEADKSNYTCTAQNPVHNNTSDSVEASCDKNTLFGFDLRIMVSILAGGGTLVLILIIVLVTLSCRPWRRKDKHHRVPDQHVLTDPLPAESS</sequence>
<comment type="subcellular location">
    <subcellularLocation>
        <location evidence="1">Membrane</location>
    </subcellularLocation>
</comment>
<dbReference type="Gene3D" id="2.60.40.10">
    <property type="entry name" value="Immunoglobulins"/>
    <property type="match status" value="2"/>
</dbReference>
<dbReference type="CDD" id="cd00096">
    <property type="entry name" value="Ig"/>
    <property type="match status" value="1"/>
</dbReference>
<dbReference type="GO" id="GO:0016020">
    <property type="term" value="C:membrane"/>
    <property type="evidence" value="ECO:0007669"/>
    <property type="project" value="UniProtKB-SubCell"/>
</dbReference>
<keyword evidence="8" id="KW-1185">Reference proteome</keyword>
<protein>
    <recommendedName>
        <fullName evidence="6">Ig-like domain-containing protein</fullName>
    </recommendedName>
</protein>
<dbReference type="InterPro" id="IPR013783">
    <property type="entry name" value="Ig-like_fold"/>
</dbReference>
<evidence type="ECO:0000256" key="4">
    <source>
        <dbReference type="ARBA" id="ARBA00023180"/>
    </source>
</evidence>
<dbReference type="PROSITE" id="PS50835">
    <property type="entry name" value="IG_LIKE"/>
    <property type="match status" value="1"/>
</dbReference>
<evidence type="ECO:0000256" key="1">
    <source>
        <dbReference type="ARBA" id="ARBA00004370"/>
    </source>
</evidence>
<dbReference type="InterPro" id="IPR007110">
    <property type="entry name" value="Ig-like_dom"/>
</dbReference>
<dbReference type="InterPro" id="IPR036179">
    <property type="entry name" value="Ig-like_dom_sf"/>
</dbReference>
<name>A0AA88T6P2_TACVA</name>
<accession>A0AA88T6P2</accession>
<dbReference type="EMBL" id="JAVHJS010000002">
    <property type="protein sequence ID" value="KAK2866657.1"/>
    <property type="molecule type" value="Genomic_DNA"/>
</dbReference>
<organism evidence="7 8">
    <name type="scientific">Tachysurus vachellii</name>
    <name type="common">Darkbarbel catfish</name>
    <name type="synonym">Pelteobagrus vachellii</name>
    <dbReference type="NCBI Taxonomy" id="175792"/>
    <lineage>
        <taxon>Eukaryota</taxon>
        <taxon>Metazoa</taxon>
        <taxon>Chordata</taxon>
        <taxon>Craniata</taxon>
        <taxon>Vertebrata</taxon>
        <taxon>Euteleostomi</taxon>
        <taxon>Actinopterygii</taxon>
        <taxon>Neopterygii</taxon>
        <taxon>Teleostei</taxon>
        <taxon>Ostariophysi</taxon>
        <taxon>Siluriformes</taxon>
        <taxon>Bagridae</taxon>
        <taxon>Tachysurus</taxon>
    </lineage>
</organism>